<evidence type="ECO:0000313" key="1">
    <source>
        <dbReference type="EMBL" id="EEV21593.1"/>
    </source>
</evidence>
<reference evidence="1 2" key="1">
    <citation type="submission" date="2009-07" db="EMBL/GenBank/DDBJ databases">
        <authorList>
            <person name="Madupu R."/>
            <person name="Sebastian Y."/>
            <person name="Durkin A.S."/>
            <person name="Torralba M."/>
            <person name="Methe B."/>
            <person name="Sutton G.G."/>
            <person name="Strausberg R.L."/>
            <person name="Nelson K.E."/>
        </authorList>
    </citation>
    <scope>NUCLEOTIDE SEQUENCE [LARGE SCALE GENOMIC DNA]</scope>
    <source>
        <strain evidence="1 2">ATCC 35580</strain>
    </source>
</reference>
<dbReference type="RefSeq" id="WP_006187499.1">
    <property type="nucleotide sequence ID" value="NZ_ACYH01000003.1"/>
</dbReference>
<gene>
    <name evidence="1" type="ORF">TREVI0001_0967</name>
</gene>
<dbReference type="EMBL" id="ACYH01000003">
    <property type="protein sequence ID" value="EEV21593.1"/>
    <property type="molecule type" value="Genomic_DNA"/>
</dbReference>
<dbReference type="STRING" id="596324.TREVI0001_0967"/>
<dbReference type="AlphaFoldDB" id="C8PLV5"/>
<protein>
    <submittedName>
        <fullName evidence="1">Uncharacterized protein</fullName>
    </submittedName>
</protein>
<proteinExistence type="predicted"/>
<dbReference type="Proteomes" id="UP000004509">
    <property type="component" value="Unassembled WGS sequence"/>
</dbReference>
<name>C8PLV5_9SPIR</name>
<accession>C8PLV5</accession>
<comment type="caution">
    <text evidence="1">The sequence shown here is derived from an EMBL/GenBank/DDBJ whole genome shotgun (WGS) entry which is preliminary data.</text>
</comment>
<organism evidence="1 2">
    <name type="scientific">Treponema vincentii ATCC 35580</name>
    <dbReference type="NCBI Taxonomy" id="596324"/>
    <lineage>
        <taxon>Bacteria</taxon>
        <taxon>Pseudomonadati</taxon>
        <taxon>Spirochaetota</taxon>
        <taxon>Spirochaetia</taxon>
        <taxon>Spirochaetales</taxon>
        <taxon>Treponemataceae</taxon>
        <taxon>Treponema</taxon>
    </lineage>
</organism>
<sequence length="51" mass="5569">MAGDVEKVTGFCAILKPARRYPLGGIFYLQRGGGTLSGIFKTCRRCIIVHP</sequence>
<evidence type="ECO:0000313" key="2">
    <source>
        <dbReference type="Proteomes" id="UP000004509"/>
    </source>
</evidence>